<dbReference type="GO" id="GO:0016787">
    <property type="term" value="F:hydrolase activity"/>
    <property type="evidence" value="ECO:0007669"/>
    <property type="project" value="UniProtKB-KW"/>
</dbReference>
<dbReference type="InterPro" id="IPR029058">
    <property type="entry name" value="AB_hydrolase_fold"/>
</dbReference>
<protein>
    <submittedName>
        <fullName evidence="2">Alpha/beta hydrolase</fullName>
    </submittedName>
</protein>
<dbReference type="RefSeq" id="WP_185065649.1">
    <property type="nucleotide sequence ID" value="NZ_BAABJP010000068.1"/>
</dbReference>
<proteinExistence type="predicted"/>
<feature type="domain" description="AB hydrolase-1" evidence="1">
    <location>
        <begin position="24"/>
        <end position="242"/>
    </location>
</feature>
<dbReference type="InterPro" id="IPR050471">
    <property type="entry name" value="AB_hydrolase"/>
</dbReference>
<dbReference type="InterPro" id="IPR000073">
    <property type="entry name" value="AB_hydrolase_1"/>
</dbReference>
<reference evidence="3" key="1">
    <citation type="journal article" date="2019" name="Int. J. Syst. Evol. Microbiol.">
        <title>The Global Catalogue of Microorganisms (GCM) 10K type strain sequencing project: providing services to taxonomists for standard genome sequencing and annotation.</title>
        <authorList>
            <consortium name="The Broad Institute Genomics Platform"/>
            <consortium name="The Broad Institute Genome Sequencing Center for Infectious Disease"/>
            <person name="Wu L."/>
            <person name="Ma J."/>
        </authorList>
    </citation>
    <scope>NUCLEOTIDE SEQUENCE [LARGE SCALE GENOMIC DNA]</scope>
    <source>
        <strain evidence="3">JCM 18303</strain>
    </source>
</reference>
<organism evidence="2 3">
    <name type="scientific">Pseudonocardia eucalypti</name>
    <dbReference type="NCBI Taxonomy" id="648755"/>
    <lineage>
        <taxon>Bacteria</taxon>
        <taxon>Bacillati</taxon>
        <taxon>Actinomycetota</taxon>
        <taxon>Actinomycetes</taxon>
        <taxon>Pseudonocardiales</taxon>
        <taxon>Pseudonocardiaceae</taxon>
        <taxon>Pseudonocardia</taxon>
    </lineage>
</organism>
<comment type="caution">
    <text evidence="2">The sequence shown here is derived from an EMBL/GenBank/DDBJ whole genome shotgun (WGS) entry which is preliminary data.</text>
</comment>
<evidence type="ECO:0000313" key="3">
    <source>
        <dbReference type="Proteomes" id="UP001428817"/>
    </source>
</evidence>
<dbReference type="Gene3D" id="3.40.50.1820">
    <property type="entry name" value="alpha/beta hydrolase"/>
    <property type="match status" value="1"/>
</dbReference>
<dbReference type="PANTHER" id="PTHR43433:SF5">
    <property type="entry name" value="AB HYDROLASE-1 DOMAIN-CONTAINING PROTEIN"/>
    <property type="match status" value="1"/>
</dbReference>
<dbReference type="PANTHER" id="PTHR43433">
    <property type="entry name" value="HYDROLASE, ALPHA/BETA FOLD FAMILY PROTEIN"/>
    <property type="match status" value="1"/>
</dbReference>
<dbReference type="EMBL" id="BAABJP010000068">
    <property type="protein sequence ID" value="GAA5176010.1"/>
    <property type="molecule type" value="Genomic_DNA"/>
</dbReference>
<evidence type="ECO:0000259" key="1">
    <source>
        <dbReference type="Pfam" id="PF12697"/>
    </source>
</evidence>
<evidence type="ECO:0000313" key="2">
    <source>
        <dbReference type="EMBL" id="GAA5176010.1"/>
    </source>
</evidence>
<dbReference type="Pfam" id="PF12697">
    <property type="entry name" value="Abhydrolase_6"/>
    <property type="match status" value="1"/>
</dbReference>
<name>A0ABP9RF00_9PSEU</name>
<accession>A0ABP9RF00</accession>
<dbReference type="PRINTS" id="PR00111">
    <property type="entry name" value="ABHYDROLASE"/>
</dbReference>
<dbReference type="SUPFAM" id="SSF53474">
    <property type="entry name" value="alpha/beta-Hydrolases"/>
    <property type="match status" value="1"/>
</dbReference>
<dbReference type="Proteomes" id="UP001428817">
    <property type="component" value="Unassembled WGS sequence"/>
</dbReference>
<gene>
    <name evidence="2" type="ORF">GCM10023321_83290</name>
</gene>
<sequence>MTEGYAPVNGLKMYYRTHGAGDPLVLLHGGLLTAELSFGELIPRLAERHRVIAVELQGHGRTADTDREASVPGFADDVVGLLDHLDIRRADLYGFSLGGLTAMQVALTHPERVRKLVAASIQFRPDGFHEEIRNPDRWATSRRMPTADDFAAMRADYRRVAPDPDHFDAFQEKVSAAVGAFPGWSDDQLRGLAVPTLVMAGDTDFMPVEHAAEMVQLIPDAQLAVLPGCTHMDLTRRPDLVLPAVSAFLA</sequence>
<keyword evidence="3" id="KW-1185">Reference proteome</keyword>
<keyword evidence="2" id="KW-0378">Hydrolase</keyword>